<dbReference type="InterPro" id="IPR050525">
    <property type="entry name" value="ECM_Assembly_Org"/>
</dbReference>
<evidence type="ECO:0000256" key="2">
    <source>
        <dbReference type="ARBA" id="ARBA00022525"/>
    </source>
</evidence>
<evidence type="ECO:0000256" key="3">
    <source>
        <dbReference type="ARBA" id="ARBA00022729"/>
    </source>
</evidence>
<evidence type="ECO:0000313" key="8">
    <source>
        <dbReference type="Proteomes" id="UP001195483"/>
    </source>
</evidence>
<dbReference type="PANTHER" id="PTHR24020:SF84">
    <property type="entry name" value="VWFA DOMAIN-CONTAINING PROTEIN"/>
    <property type="match status" value="1"/>
</dbReference>
<reference evidence="7" key="2">
    <citation type="journal article" date="2021" name="Genome Biol. Evol.">
        <title>Developing a high-quality reference genome for a parasitic bivalve with doubly uniparental inheritance (Bivalvia: Unionida).</title>
        <authorList>
            <person name="Smith C.H."/>
        </authorList>
    </citation>
    <scope>NUCLEOTIDE SEQUENCE</scope>
    <source>
        <strain evidence="7">CHS0354</strain>
        <tissue evidence="7">Mantle</tissue>
    </source>
</reference>
<dbReference type="SMART" id="SM00327">
    <property type="entry name" value="VWA"/>
    <property type="match status" value="2"/>
</dbReference>
<reference evidence="7" key="3">
    <citation type="submission" date="2023-05" db="EMBL/GenBank/DDBJ databases">
        <authorList>
            <person name="Smith C.H."/>
        </authorList>
    </citation>
    <scope>NUCLEOTIDE SEQUENCE</scope>
    <source>
        <strain evidence="7">CHS0354</strain>
        <tissue evidence="7">Mantle</tissue>
    </source>
</reference>
<dbReference type="Gene3D" id="3.40.50.410">
    <property type="entry name" value="von Willebrand factor, type A domain"/>
    <property type="match status" value="2"/>
</dbReference>
<protein>
    <recommendedName>
        <fullName evidence="6">VWFA domain-containing protein</fullName>
    </recommendedName>
</protein>
<dbReference type="Pfam" id="PF00092">
    <property type="entry name" value="VWA"/>
    <property type="match status" value="2"/>
</dbReference>
<dbReference type="GO" id="GO:0005576">
    <property type="term" value="C:extracellular region"/>
    <property type="evidence" value="ECO:0007669"/>
    <property type="project" value="UniProtKB-SubCell"/>
</dbReference>
<dbReference type="EMBL" id="JAEAOA010001785">
    <property type="protein sequence ID" value="KAK3579041.1"/>
    <property type="molecule type" value="Genomic_DNA"/>
</dbReference>
<proteinExistence type="predicted"/>
<dbReference type="AlphaFoldDB" id="A0AAE0RSZ2"/>
<dbReference type="PANTHER" id="PTHR24020">
    <property type="entry name" value="COLLAGEN ALPHA"/>
    <property type="match status" value="1"/>
</dbReference>
<dbReference type="Proteomes" id="UP001195483">
    <property type="component" value="Unassembled WGS sequence"/>
</dbReference>
<evidence type="ECO:0000313" key="7">
    <source>
        <dbReference type="EMBL" id="KAK3579041.1"/>
    </source>
</evidence>
<accession>A0AAE0RSZ2</accession>
<dbReference type="SUPFAM" id="SSF53300">
    <property type="entry name" value="vWA-like"/>
    <property type="match status" value="2"/>
</dbReference>
<dbReference type="PRINTS" id="PR00453">
    <property type="entry name" value="VWFADOMAIN"/>
</dbReference>
<dbReference type="PROSITE" id="PS50234">
    <property type="entry name" value="VWFA"/>
    <property type="match status" value="2"/>
</dbReference>
<comment type="caution">
    <text evidence="7">The sequence shown here is derived from an EMBL/GenBank/DDBJ whole genome shotgun (WGS) entry which is preliminary data.</text>
</comment>
<sequence length="436" mass="48051">MKLSGSERVNGFQLQNNCAATNRRKVDSQVKGIIMNRTMVTFLWLATLVYDSKAETCGRIADVVFVIDSSSSIWEPYFVQQLEFVKQLVKAFDVGQDKTRIGALTFSNKTITEFHLNTYDNKQDVLDAISAIKFAQGDETNTYDALMVLRSDFFSERNGDRSDVPNIAIVLTDGESSDEASTAQEAKLTRKAGVAIFAIGIGDAVNKVELEEIASSPKSDYMHTLVNFNELQSDTFTKLLSHKVCTEECQGQPVDILFVLDVSTSILLPGFQAQMHFVKGMVDNFDIDSGKIQVGIITFSNSAQTEFRLGQHKTKKDTMAAIDRVKFRAGATNTSYALSVLLEQFQQGSGSRQGVDHIAFVITDGHSNNPEATRKMAILVHKNGIEVFAIGVGNSYKIQELQAIASKPSDKHVYQVSDYKALSSIKNSLASKVCKS</sequence>
<feature type="domain" description="VWFA" evidence="6">
    <location>
        <begin position="62"/>
        <end position="239"/>
    </location>
</feature>
<evidence type="ECO:0000256" key="5">
    <source>
        <dbReference type="ARBA" id="ARBA00023180"/>
    </source>
</evidence>
<reference evidence="7" key="1">
    <citation type="journal article" date="2021" name="Genome Biol. Evol.">
        <title>A High-Quality Reference Genome for a Parasitic Bivalve with Doubly Uniparental Inheritance (Bivalvia: Unionida).</title>
        <authorList>
            <person name="Smith C.H."/>
        </authorList>
    </citation>
    <scope>NUCLEOTIDE SEQUENCE</scope>
    <source>
        <strain evidence="7">CHS0354</strain>
    </source>
</reference>
<dbReference type="InterPro" id="IPR002035">
    <property type="entry name" value="VWF_A"/>
</dbReference>
<comment type="subcellular location">
    <subcellularLocation>
        <location evidence="1">Secreted</location>
    </subcellularLocation>
</comment>
<evidence type="ECO:0000256" key="1">
    <source>
        <dbReference type="ARBA" id="ARBA00004613"/>
    </source>
</evidence>
<keyword evidence="5" id="KW-0325">Glycoprotein</keyword>
<organism evidence="7 8">
    <name type="scientific">Potamilus streckersoni</name>
    <dbReference type="NCBI Taxonomy" id="2493646"/>
    <lineage>
        <taxon>Eukaryota</taxon>
        <taxon>Metazoa</taxon>
        <taxon>Spiralia</taxon>
        <taxon>Lophotrochozoa</taxon>
        <taxon>Mollusca</taxon>
        <taxon>Bivalvia</taxon>
        <taxon>Autobranchia</taxon>
        <taxon>Heteroconchia</taxon>
        <taxon>Palaeoheterodonta</taxon>
        <taxon>Unionida</taxon>
        <taxon>Unionoidea</taxon>
        <taxon>Unionidae</taxon>
        <taxon>Ambleminae</taxon>
        <taxon>Lampsilini</taxon>
        <taxon>Potamilus</taxon>
    </lineage>
</organism>
<gene>
    <name evidence="7" type="ORF">CHS0354_029897</name>
</gene>
<dbReference type="InterPro" id="IPR036465">
    <property type="entry name" value="vWFA_dom_sf"/>
</dbReference>
<dbReference type="CDD" id="cd01472">
    <property type="entry name" value="vWA_collagen"/>
    <property type="match status" value="2"/>
</dbReference>
<evidence type="ECO:0000256" key="4">
    <source>
        <dbReference type="ARBA" id="ARBA00022737"/>
    </source>
</evidence>
<evidence type="ECO:0000259" key="6">
    <source>
        <dbReference type="PROSITE" id="PS50234"/>
    </source>
</evidence>
<dbReference type="FunFam" id="3.40.50.410:FF:000004">
    <property type="entry name" value="collagen alpha-6(VI) chain"/>
    <property type="match status" value="2"/>
</dbReference>
<keyword evidence="2" id="KW-0964">Secreted</keyword>
<keyword evidence="3" id="KW-0732">Signal</keyword>
<name>A0AAE0RSZ2_9BIVA</name>
<keyword evidence="8" id="KW-1185">Reference proteome</keyword>
<keyword evidence="4" id="KW-0677">Repeat</keyword>
<feature type="domain" description="VWFA" evidence="6">
    <location>
        <begin position="255"/>
        <end position="429"/>
    </location>
</feature>